<protein>
    <recommendedName>
        <fullName evidence="4">Integral membrane protein</fullName>
    </recommendedName>
</protein>
<dbReference type="OrthoDB" id="5216128at2759"/>
<gene>
    <name evidence="2" type="ORF">B9Z65_764</name>
</gene>
<feature type="transmembrane region" description="Helical" evidence="1">
    <location>
        <begin position="112"/>
        <end position="130"/>
    </location>
</feature>
<organism evidence="2 3">
    <name type="scientific">Elsinoe australis</name>
    <dbReference type="NCBI Taxonomy" id="40998"/>
    <lineage>
        <taxon>Eukaryota</taxon>
        <taxon>Fungi</taxon>
        <taxon>Dikarya</taxon>
        <taxon>Ascomycota</taxon>
        <taxon>Pezizomycotina</taxon>
        <taxon>Dothideomycetes</taxon>
        <taxon>Dothideomycetidae</taxon>
        <taxon>Myriangiales</taxon>
        <taxon>Elsinoaceae</taxon>
        <taxon>Elsinoe</taxon>
    </lineage>
</organism>
<dbReference type="AlphaFoldDB" id="A0A2P8AJK2"/>
<proteinExistence type="predicted"/>
<name>A0A2P8AJK2_9PEZI</name>
<keyword evidence="1" id="KW-0472">Membrane</keyword>
<evidence type="ECO:0000313" key="3">
    <source>
        <dbReference type="Proteomes" id="UP000243723"/>
    </source>
</evidence>
<reference evidence="2 3" key="1">
    <citation type="submission" date="2017-05" db="EMBL/GenBank/DDBJ databases">
        <title>Draft genome sequence of Elsinoe australis.</title>
        <authorList>
            <person name="Cheng Q."/>
        </authorList>
    </citation>
    <scope>NUCLEOTIDE SEQUENCE [LARGE SCALE GENOMIC DNA]</scope>
    <source>
        <strain evidence="2 3">NL1</strain>
    </source>
</reference>
<dbReference type="Proteomes" id="UP000243723">
    <property type="component" value="Unassembled WGS sequence"/>
</dbReference>
<keyword evidence="1" id="KW-1133">Transmembrane helix</keyword>
<feature type="transmembrane region" description="Helical" evidence="1">
    <location>
        <begin position="12"/>
        <end position="31"/>
    </location>
</feature>
<comment type="caution">
    <text evidence="2">The sequence shown here is derived from an EMBL/GenBank/DDBJ whole genome shotgun (WGS) entry which is preliminary data.</text>
</comment>
<accession>A0A2P8AJK2</accession>
<evidence type="ECO:0000313" key="2">
    <source>
        <dbReference type="EMBL" id="PSK60614.1"/>
    </source>
</evidence>
<keyword evidence="1" id="KW-0812">Transmembrane</keyword>
<dbReference type="Pfam" id="PF14087">
    <property type="entry name" value="DUF4267"/>
    <property type="match status" value="1"/>
</dbReference>
<sequence>MPSKISQSPALGVISQFLGAIAVGFGINAILRPAHALTFFEMDYPTLPADRKLVDYLMIVYGIRDIYMGLSIQVAAYYGAKKPLGWCLLGMTAVAFTDGLVCYLNGHGQWAHWGYAPMGIAVGALCLGVADR</sequence>
<keyword evidence="3" id="KW-1185">Reference proteome</keyword>
<dbReference type="InterPro" id="IPR025363">
    <property type="entry name" value="DUF4267"/>
</dbReference>
<evidence type="ECO:0008006" key="4">
    <source>
        <dbReference type="Google" id="ProtNLM"/>
    </source>
</evidence>
<dbReference type="EMBL" id="NHZQ01000003">
    <property type="protein sequence ID" value="PSK60614.1"/>
    <property type="molecule type" value="Genomic_DNA"/>
</dbReference>
<evidence type="ECO:0000256" key="1">
    <source>
        <dbReference type="SAM" id="Phobius"/>
    </source>
</evidence>